<keyword evidence="3" id="KW-1185">Reference proteome</keyword>
<feature type="compositionally biased region" description="Pro residues" evidence="1">
    <location>
        <begin position="158"/>
        <end position="167"/>
    </location>
</feature>
<name>A0AAD3MY30_LATJO</name>
<reference evidence="2" key="1">
    <citation type="submission" date="2022-08" db="EMBL/GenBank/DDBJ databases">
        <title>Genome sequencing of akame (Lates japonicus).</title>
        <authorList>
            <person name="Hashiguchi Y."/>
            <person name="Takahashi H."/>
        </authorList>
    </citation>
    <scope>NUCLEOTIDE SEQUENCE</scope>
    <source>
        <strain evidence="2">Kochi</strain>
    </source>
</reference>
<keyword evidence="2" id="KW-0371">Homeobox</keyword>
<feature type="compositionally biased region" description="Polar residues" evidence="1">
    <location>
        <begin position="94"/>
        <end position="106"/>
    </location>
</feature>
<organism evidence="2 3">
    <name type="scientific">Lates japonicus</name>
    <name type="common">Japanese lates</name>
    <dbReference type="NCBI Taxonomy" id="270547"/>
    <lineage>
        <taxon>Eukaryota</taxon>
        <taxon>Metazoa</taxon>
        <taxon>Chordata</taxon>
        <taxon>Craniata</taxon>
        <taxon>Vertebrata</taxon>
        <taxon>Euteleostomi</taxon>
        <taxon>Actinopterygii</taxon>
        <taxon>Neopterygii</taxon>
        <taxon>Teleostei</taxon>
        <taxon>Neoteleostei</taxon>
        <taxon>Acanthomorphata</taxon>
        <taxon>Carangaria</taxon>
        <taxon>Carangaria incertae sedis</taxon>
        <taxon>Centropomidae</taxon>
        <taxon>Lates</taxon>
    </lineage>
</organism>
<dbReference type="AlphaFoldDB" id="A0AAD3MY30"/>
<evidence type="ECO:0000313" key="2">
    <source>
        <dbReference type="EMBL" id="GLD63298.1"/>
    </source>
</evidence>
<comment type="caution">
    <text evidence="2">The sequence shown here is derived from an EMBL/GenBank/DDBJ whole genome shotgun (WGS) entry which is preliminary data.</text>
</comment>
<dbReference type="GO" id="GO:0003677">
    <property type="term" value="F:DNA binding"/>
    <property type="evidence" value="ECO:0007669"/>
    <property type="project" value="UniProtKB-KW"/>
</dbReference>
<keyword evidence="2" id="KW-0238">DNA-binding</keyword>
<evidence type="ECO:0000313" key="3">
    <source>
        <dbReference type="Proteomes" id="UP001279410"/>
    </source>
</evidence>
<accession>A0AAD3MY30</accession>
<dbReference type="EMBL" id="BRZM01000061">
    <property type="protein sequence ID" value="GLD63298.1"/>
    <property type="molecule type" value="Genomic_DNA"/>
</dbReference>
<protein>
    <submittedName>
        <fullName evidence="2">Zinc finger E-box-binding homeobox 2</fullName>
    </submittedName>
</protein>
<evidence type="ECO:0000256" key="1">
    <source>
        <dbReference type="SAM" id="MobiDB-lite"/>
    </source>
</evidence>
<feature type="region of interest" description="Disordered" evidence="1">
    <location>
        <begin position="73"/>
        <end position="108"/>
    </location>
</feature>
<dbReference type="Proteomes" id="UP001279410">
    <property type="component" value="Unassembled WGS sequence"/>
</dbReference>
<sequence length="167" mass="18321">MFTRDVAYMPTLDSVPGRPGWMQPVASQSLLQEAPPHRDINQMDELFSCAFSPSLMGRPLRSSELRGAFISDPQCLSTSDRSGPHAHIRRGPQPATSPLSQLSLDFSKQRPLLSENLKRGSDKAEELPETDPCVYLAAAWQSPIPTVEAVRASHTDRPLPPPPPTPT</sequence>
<proteinExistence type="predicted"/>
<gene>
    <name evidence="2" type="ORF">AKAME5_001493100</name>
</gene>
<feature type="region of interest" description="Disordered" evidence="1">
    <location>
        <begin position="147"/>
        <end position="167"/>
    </location>
</feature>